<dbReference type="Proteomes" id="UP000293483">
    <property type="component" value="Unassembled WGS sequence"/>
</dbReference>
<dbReference type="EMBL" id="SGSU01000009">
    <property type="protein sequence ID" value="RZG66873.1"/>
    <property type="molecule type" value="Genomic_DNA"/>
</dbReference>
<feature type="signal peptide" evidence="1">
    <location>
        <begin position="1"/>
        <end position="18"/>
    </location>
</feature>
<dbReference type="RefSeq" id="WP_130145732.1">
    <property type="nucleotide sequence ID" value="NZ_SGSU01000009.1"/>
</dbReference>
<reference evidence="2 3" key="1">
    <citation type="submission" date="2019-02" db="EMBL/GenBank/DDBJ databases">
        <title>The Batch Genome Submission of Acinetobacter spp. strains.</title>
        <authorList>
            <person name="Qin J."/>
            <person name="Hu Y."/>
            <person name="Ye H."/>
            <person name="Wei L."/>
            <person name="Feng Y."/>
            <person name="Zong Z."/>
        </authorList>
    </citation>
    <scope>NUCLEOTIDE SEQUENCE [LARGE SCALE GENOMIC DNA]</scope>
    <source>
        <strain evidence="2 3">WCHABo060081</strain>
    </source>
</reference>
<organism evidence="2 3">
    <name type="scientific">Acinetobacter bouvetii</name>
    <dbReference type="NCBI Taxonomy" id="202951"/>
    <lineage>
        <taxon>Bacteria</taxon>
        <taxon>Pseudomonadati</taxon>
        <taxon>Pseudomonadota</taxon>
        <taxon>Gammaproteobacteria</taxon>
        <taxon>Moraxellales</taxon>
        <taxon>Moraxellaceae</taxon>
        <taxon>Acinetobacter</taxon>
    </lineage>
</organism>
<proteinExistence type="predicted"/>
<evidence type="ECO:0000313" key="3">
    <source>
        <dbReference type="Proteomes" id="UP000293483"/>
    </source>
</evidence>
<evidence type="ECO:0000256" key="1">
    <source>
        <dbReference type="SAM" id="SignalP"/>
    </source>
</evidence>
<sequence length="161" mass="17785">MKKIMGLALSAMLMSGCAALPESENVGTRGLLLCEANEICPAVLVSWNEQRKDVLDMKISLNSVSHYYAIKHVSFSNGQKTLGFDPAAATEQEMILGMYRSRAEVTVPVKLMADLKVKGQKQDQSITMSLETDKGTITRYVLKNGQESLLFQQFKQVYSAS</sequence>
<keyword evidence="1" id="KW-0732">Signal</keyword>
<gene>
    <name evidence="2" type="ORF">EXE25_09345</name>
</gene>
<name>A0A4Q7ATV3_9GAMM</name>
<accession>A0A4Q7ATV3</accession>
<feature type="chain" id="PRO_5020483587" evidence="1">
    <location>
        <begin position="19"/>
        <end position="161"/>
    </location>
</feature>
<dbReference type="PROSITE" id="PS51257">
    <property type="entry name" value="PROKAR_LIPOPROTEIN"/>
    <property type="match status" value="1"/>
</dbReference>
<comment type="caution">
    <text evidence="2">The sequence shown here is derived from an EMBL/GenBank/DDBJ whole genome shotgun (WGS) entry which is preliminary data.</text>
</comment>
<dbReference type="AlphaFoldDB" id="A0A4Q7ATV3"/>
<evidence type="ECO:0000313" key="2">
    <source>
        <dbReference type="EMBL" id="RZG66873.1"/>
    </source>
</evidence>
<protein>
    <submittedName>
        <fullName evidence="2">Uncharacterized protein</fullName>
    </submittedName>
</protein>